<keyword evidence="3 5" id="KW-1133">Transmembrane helix</keyword>
<gene>
    <name evidence="6" type="primary">ytaF</name>
    <name evidence="6" type="ORF">F8154_09740</name>
</gene>
<evidence type="ECO:0000256" key="2">
    <source>
        <dbReference type="ARBA" id="ARBA00022692"/>
    </source>
</evidence>
<feature type="transmembrane region" description="Helical" evidence="5">
    <location>
        <begin position="135"/>
        <end position="154"/>
    </location>
</feature>
<evidence type="ECO:0000313" key="6">
    <source>
        <dbReference type="EMBL" id="KAB3534107.1"/>
    </source>
</evidence>
<proteinExistence type="predicted"/>
<evidence type="ECO:0000256" key="3">
    <source>
        <dbReference type="ARBA" id="ARBA00022989"/>
    </source>
</evidence>
<dbReference type="OrthoDB" id="1679205at2"/>
<dbReference type="InterPro" id="IPR003810">
    <property type="entry name" value="Mntp/YtaF"/>
</dbReference>
<keyword evidence="7" id="KW-1185">Reference proteome</keyword>
<dbReference type="Proteomes" id="UP000432715">
    <property type="component" value="Unassembled WGS sequence"/>
</dbReference>
<name>A0A6I0F7F3_9FIRM</name>
<comment type="caution">
    <text evidence="6">The sequence shown here is derived from an EMBL/GenBank/DDBJ whole genome shotgun (WGS) entry which is preliminary data.</text>
</comment>
<feature type="transmembrane region" description="Helical" evidence="5">
    <location>
        <begin position="33"/>
        <end position="54"/>
    </location>
</feature>
<keyword evidence="1" id="KW-1003">Cell membrane</keyword>
<dbReference type="Pfam" id="PF02659">
    <property type="entry name" value="Mntp"/>
    <property type="match status" value="2"/>
</dbReference>
<protein>
    <submittedName>
        <fullName evidence="6">Sporulation membrane protein YtaF</fullName>
    </submittedName>
</protein>
<evidence type="ECO:0000256" key="5">
    <source>
        <dbReference type="SAM" id="Phobius"/>
    </source>
</evidence>
<feature type="transmembrane region" description="Helical" evidence="5">
    <location>
        <begin position="194"/>
        <end position="211"/>
    </location>
</feature>
<dbReference type="NCBIfam" id="TIGR02840">
    <property type="entry name" value="spore_YtaF"/>
    <property type="match status" value="1"/>
</dbReference>
<feature type="transmembrane region" description="Helical" evidence="5">
    <location>
        <begin position="97"/>
        <end position="115"/>
    </location>
</feature>
<keyword evidence="2 5" id="KW-0812">Transmembrane</keyword>
<dbReference type="EMBL" id="WBZC01000032">
    <property type="protein sequence ID" value="KAB3534107.1"/>
    <property type="molecule type" value="Genomic_DNA"/>
</dbReference>
<accession>A0A6I0F7F3</accession>
<dbReference type="AlphaFoldDB" id="A0A6I0F7F3"/>
<dbReference type="InterPro" id="IPR014205">
    <property type="entry name" value="Spore_YtaF"/>
</dbReference>
<feature type="transmembrane region" description="Helical" evidence="5">
    <location>
        <begin position="66"/>
        <end position="85"/>
    </location>
</feature>
<sequence>MLQAILIAIAISIDSLSVGFAYGAKNIKVPLRSLAILDLISVSLLSVGLFTGNLLTKLFHTTIADLFGAFIIIGIGIWYLIQGWLNYKYPPCKVDKPTSIIIISIKSLGIAINVLRDPTKIDCDVSGVIDTKEAVILGIALAVDSLAVGVAVSISSIPVILLTLILVVVMNLLFLTLGMYLGSKLVSNSFRQKTSFIPGCILLILGFIRIFK</sequence>
<dbReference type="RefSeq" id="WP_151861430.1">
    <property type="nucleotide sequence ID" value="NZ_WBZC01000032.1"/>
</dbReference>
<keyword evidence="4 5" id="KW-0472">Membrane</keyword>
<evidence type="ECO:0000256" key="4">
    <source>
        <dbReference type="ARBA" id="ARBA00023136"/>
    </source>
</evidence>
<evidence type="ECO:0000256" key="1">
    <source>
        <dbReference type="ARBA" id="ARBA00022475"/>
    </source>
</evidence>
<feature type="transmembrane region" description="Helical" evidence="5">
    <location>
        <begin position="160"/>
        <end position="182"/>
    </location>
</feature>
<evidence type="ECO:0000313" key="7">
    <source>
        <dbReference type="Proteomes" id="UP000432715"/>
    </source>
</evidence>
<dbReference type="PANTHER" id="PTHR35529:SF2">
    <property type="entry name" value="SPORULATION PROTEIN YTAF-RELATED"/>
    <property type="match status" value="1"/>
</dbReference>
<reference evidence="6 7" key="1">
    <citation type="submission" date="2019-10" db="EMBL/GenBank/DDBJ databases">
        <title>Alkaliphilus serpentinus sp. nov. and Alkaliphilus pronyensis sp. nov., two novel anaerobic alkaliphilic species isolated from the serpentinized-hosted hydrothermal field of the Prony Bay (New Caledonia).</title>
        <authorList>
            <person name="Postec A."/>
        </authorList>
    </citation>
    <scope>NUCLEOTIDE SEQUENCE [LARGE SCALE GENOMIC DNA]</scope>
    <source>
        <strain evidence="6 7">LacV</strain>
    </source>
</reference>
<organism evidence="6 7">
    <name type="scientific">Alkaliphilus pronyensis</name>
    <dbReference type="NCBI Taxonomy" id="1482732"/>
    <lineage>
        <taxon>Bacteria</taxon>
        <taxon>Bacillati</taxon>
        <taxon>Bacillota</taxon>
        <taxon>Clostridia</taxon>
        <taxon>Peptostreptococcales</taxon>
        <taxon>Natronincolaceae</taxon>
        <taxon>Alkaliphilus</taxon>
    </lineage>
</organism>
<dbReference type="PANTHER" id="PTHR35529">
    <property type="entry name" value="MANGANESE EFFLUX PUMP MNTP-RELATED"/>
    <property type="match status" value="1"/>
</dbReference>